<dbReference type="EMBL" id="JABFDB010000010">
    <property type="protein sequence ID" value="NYZ20964.1"/>
    <property type="molecule type" value="Genomic_DNA"/>
</dbReference>
<evidence type="ECO:0000313" key="11">
    <source>
        <dbReference type="EMBL" id="NYZ20964.1"/>
    </source>
</evidence>
<evidence type="ECO:0000256" key="3">
    <source>
        <dbReference type="ARBA" id="ARBA00022475"/>
    </source>
</evidence>
<dbReference type="PANTHER" id="PTHR35011:SF2">
    <property type="entry name" value="2,3-DIKETO-L-GULONATE TRAP TRANSPORTER SMALL PERMEASE PROTEIN YIAM"/>
    <property type="match status" value="1"/>
</dbReference>
<keyword evidence="12" id="KW-1185">Reference proteome</keyword>
<name>A0ABX2T9W8_9PROT</name>
<comment type="subunit">
    <text evidence="9">The complex comprises the extracytoplasmic solute receptor protein and the two transmembrane proteins.</text>
</comment>
<dbReference type="RefSeq" id="WP_180282744.1">
    <property type="nucleotide sequence ID" value="NZ_JABFDB010000010.1"/>
</dbReference>
<keyword evidence="5 9" id="KW-0812">Transmembrane</keyword>
<keyword evidence="3" id="KW-1003">Cell membrane</keyword>
<feature type="transmembrane region" description="Helical" evidence="9">
    <location>
        <begin position="12"/>
        <end position="35"/>
    </location>
</feature>
<proteinExistence type="inferred from homology"/>
<keyword evidence="6 9" id="KW-1133">Transmembrane helix</keyword>
<dbReference type="Pfam" id="PF04290">
    <property type="entry name" value="DctQ"/>
    <property type="match status" value="1"/>
</dbReference>
<evidence type="ECO:0000256" key="7">
    <source>
        <dbReference type="ARBA" id="ARBA00023136"/>
    </source>
</evidence>
<comment type="similarity">
    <text evidence="8 9">Belongs to the TRAP transporter small permease family.</text>
</comment>
<comment type="subcellular location">
    <subcellularLocation>
        <location evidence="1 9">Cell inner membrane</location>
        <topology evidence="1 9">Multi-pass membrane protein</topology>
    </subcellularLocation>
</comment>
<evidence type="ECO:0000256" key="8">
    <source>
        <dbReference type="ARBA" id="ARBA00038436"/>
    </source>
</evidence>
<feature type="domain" description="Tripartite ATP-independent periplasmic transporters DctQ component" evidence="10">
    <location>
        <begin position="27"/>
        <end position="158"/>
    </location>
</feature>
<feature type="transmembrane region" description="Helical" evidence="9">
    <location>
        <begin position="92"/>
        <end position="112"/>
    </location>
</feature>
<evidence type="ECO:0000256" key="6">
    <source>
        <dbReference type="ARBA" id="ARBA00022989"/>
    </source>
</evidence>
<gene>
    <name evidence="11" type="ORF">HND93_14715</name>
</gene>
<organism evidence="11 12">
    <name type="scientific">Azospirillum oleiclasticum</name>
    <dbReference type="NCBI Taxonomy" id="2735135"/>
    <lineage>
        <taxon>Bacteria</taxon>
        <taxon>Pseudomonadati</taxon>
        <taxon>Pseudomonadota</taxon>
        <taxon>Alphaproteobacteria</taxon>
        <taxon>Rhodospirillales</taxon>
        <taxon>Azospirillaceae</taxon>
        <taxon>Azospirillum</taxon>
    </lineage>
</organism>
<evidence type="ECO:0000256" key="9">
    <source>
        <dbReference type="RuleBase" id="RU369079"/>
    </source>
</evidence>
<comment type="caution">
    <text evidence="11">The sequence shown here is derived from an EMBL/GenBank/DDBJ whole genome shotgun (WGS) entry which is preliminary data.</text>
</comment>
<keyword evidence="7 9" id="KW-0472">Membrane</keyword>
<feature type="transmembrane region" description="Helical" evidence="9">
    <location>
        <begin position="47"/>
        <end position="67"/>
    </location>
</feature>
<keyword evidence="2 9" id="KW-0813">Transport</keyword>
<feature type="transmembrane region" description="Helical" evidence="9">
    <location>
        <begin position="132"/>
        <end position="150"/>
    </location>
</feature>
<dbReference type="InterPro" id="IPR007387">
    <property type="entry name" value="TRAP_DctQ"/>
</dbReference>
<reference evidence="11 12" key="1">
    <citation type="submission" date="2020-05" db="EMBL/GenBank/DDBJ databases">
        <title>Azospirillum oleiclasticum sp. nov, a nitrogen-fixing and heavy crude oil-emulsifying bacterium isolated from the crude oil of Yumen Oilfield.</title>
        <authorList>
            <person name="Wu D."/>
            <person name="Cai M."/>
            <person name="Zhang X."/>
        </authorList>
    </citation>
    <scope>NUCLEOTIDE SEQUENCE [LARGE SCALE GENOMIC DNA]</scope>
    <source>
        <strain evidence="11 12">ROY-1-1-2</strain>
    </source>
</reference>
<sequence length="171" mass="18744">MRAFWRVWDGVLDACGVVAAVLTVLLTVGVCADIILRTAAGGGLPWVFDLVEYGMLFITALMAAYVLRGNRHVEVDLLISLVPAGLQRSMRVAGAALCLLFSLVLAIAAGEAARRSWVDDSVIFRYVLIPEWLPFAAVALMFALLSVECARQLARRWTERRTAGMSRSDLF</sequence>
<evidence type="ECO:0000256" key="5">
    <source>
        <dbReference type="ARBA" id="ARBA00022692"/>
    </source>
</evidence>
<dbReference type="InterPro" id="IPR055348">
    <property type="entry name" value="DctQ"/>
</dbReference>
<evidence type="ECO:0000313" key="12">
    <source>
        <dbReference type="Proteomes" id="UP000584642"/>
    </source>
</evidence>
<accession>A0ABX2T9W8</accession>
<keyword evidence="4 9" id="KW-0997">Cell inner membrane</keyword>
<dbReference type="PANTHER" id="PTHR35011">
    <property type="entry name" value="2,3-DIKETO-L-GULONATE TRAP TRANSPORTER SMALL PERMEASE PROTEIN YIAM"/>
    <property type="match status" value="1"/>
</dbReference>
<evidence type="ECO:0000259" key="10">
    <source>
        <dbReference type="Pfam" id="PF04290"/>
    </source>
</evidence>
<dbReference type="Proteomes" id="UP000584642">
    <property type="component" value="Unassembled WGS sequence"/>
</dbReference>
<evidence type="ECO:0000256" key="2">
    <source>
        <dbReference type="ARBA" id="ARBA00022448"/>
    </source>
</evidence>
<evidence type="ECO:0000256" key="1">
    <source>
        <dbReference type="ARBA" id="ARBA00004429"/>
    </source>
</evidence>
<protein>
    <recommendedName>
        <fullName evidence="9">TRAP transporter small permease protein</fullName>
    </recommendedName>
</protein>
<evidence type="ECO:0000256" key="4">
    <source>
        <dbReference type="ARBA" id="ARBA00022519"/>
    </source>
</evidence>
<comment type="function">
    <text evidence="9">Part of the tripartite ATP-independent periplasmic (TRAP) transport system.</text>
</comment>